<dbReference type="PROSITE" id="PS00409">
    <property type="entry name" value="PROKAR_NTER_METHYL"/>
    <property type="match status" value="1"/>
</dbReference>
<gene>
    <name evidence="6" type="ORF">RAM05_09290</name>
</gene>
<keyword evidence="4" id="KW-0281">Fimbrium</keyword>
<keyword evidence="5" id="KW-0812">Transmembrane</keyword>
<keyword evidence="3" id="KW-1015">Disulfide bond</keyword>
<feature type="transmembrane region" description="Helical" evidence="5">
    <location>
        <begin position="12"/>
        <end position="33"/>
    </location>
</feature>
<dbReference type="Pfam" id="PF07963">
    <property type="entry name" value="N_methyl"/>
    <property type="match status" value="1"/>
</dbReference>
<keyword evidence="2" id="KW-0488">Methylation</keyword>
<organism evidence="6 7">
    <name type="scientific">Snodgrassella alvi</name>
    <dbReference type="NCBI Taxonomy" id="1196083"/>
    <lineage>
        <taxon>Bacteria</taxon>
        <taxon>Pseudomonadati</taxon>
        <taxon>Pseudomonadota</taxon>
        <taxon>Betaproteobacteria</taxon>
        <taxon>Neisseriales</taxon>
        <taxon>Neisseriaceae</taxon>
        <taxon>Snodgrassella</taxon>
    </lineage>
</organism>
<proteinExistence type="inferred from homology"/>
<evidence type="ECO:0000256" key="2">
    <source>
        <dbReference type="ARBA" id="ARBA00022481"/>
    </source>
</evidence>
<reference evidence="6 7" key="1">
    <citation type="submission" date="2023-08" db="EMBL/GenBank/DDBJ databases">
        <title>Complete genome sequences of 12 bacterial strains from the honey bee gut, resolved with long-read nanopore sequencing.</title>
        <authorList>
            <person name="Kwong W.K."/>
            <person name="Acheampong S."/>
            <person name="Polat M.F."/>
        </authorList>
    </citation>
    <scope>NUCLEOTIDE SEQUENCE [LARGE SCALE GENOMIC DNA]</scope>
    <source>
        <strain evidence="7">wkB9</strain>
    </source>
</reference>
<dbReference type="PANTHER" id="PTHR30093">
    <property type="entry name" value="GENERAL SECRETION PATHWAY PROTEIN G"/>
    <property type="match status" value="1"/>
</dbReference>
<keyword evidence="5" id="KW-0472">Membrane</keyword>
<dbReference type="InterPro" id="IPR012902">
    <property type="entry name" value="N_methyl_site"/>
</dbReference>
<evidence type="ECO:0000256" key="1">
    <source>
        <dbReference type="ARBA" id="ARBA00005233"/>
    </source>
</evidence>
<comment type="similarity">
    <text evidence="1 4">Belongs to the N-Me-Phe pilin family.</text>
</comment>
<keyword evidence="5" id="KW-1133">Transmembrane helix</keyword>
<dbReference type="InterPro" id="IPR045584">
    <property type="entry name" value="Pilin-like"/>
</dbReference>
<dbReference type="NCBIfam" id="TIGR02532">
    <property type="entry name" value="IV_pilin_GFxxxE"/>
    <property type="match status" value="1"/>
</dbReference>
<dbReference type="Gene3D" id="3.30.700.10">
    <property type="entry name" value="Glycoprotein, Type 4 Pilin"/>
    <property type="match status" value="1"/>
</dbReference>
<accession>A0ABD7Z0I2</accession>
<evidence type="ECO:0000313" key="6">
    <source>
        <dbReference type="EMBL" id="WLS98031.1"/>
    </source>
</evidence>
<evidence type="ECO:0000256" key="4">
    <source>
        <dbReference type="RuleBase" id="RU000389"/>
    </source>
</evidence>
<sequence>MKIYLLEKGFTLIELMIVIAVIGVLAALALPAYNDYIARTQASEASSMAGVLKLQIFENLQNNTCFDSGTNSVVSQTGKYGTATIGGNASISSGASANSVTGCTITYKVKSTEVSAAIANKILVVDVLKNGSLRKNSASTINNKYIPRAFLNI</sequence>
<dbReference type="Proteomes" id="UP001229773">
    <property type="component" value="Chromosome"/>
</dbReference>
<protein>
    <submittedName>
        <fullName evidence="6">Pilin</fullName>
    </submittedName>
</protein>
<dbReference type="PANTHER" id="PTHR30093:SF34">
    <property type="entry name" value="PREPILIN PEPTIDASE-DEPENDENT PROTEIN D"/>
    <property type="match status" value="1"/>
</dbReference>
<name>A0ABD7Z0I2_9NEIS</name>
<evidence type="ECO:0000256" key="3">
    <source>
        <dbReference type="ARBA" id="ARBA00023157"/>
    </source>
</evidence>
<dbReference type="Pfam" id="PF00114">
    <property type="entry name" value="Pilin"/>
    <property type="match status" value="1"/>
</dbReference>
<dbReference type="RefSeq" id="WP_025331116.1">
    <property type="nucleotide sequence ID" value="NZ_CP132375.1"/>
</dbReference>
<evidence type="ECO:0000256" key="5">
    <source>
        <dbReference type="SAM" id="Phobius"/>
    </source>
</evidence>
<dbReference type="SUPFAM" id="SSF54523">
    <property type="entry name" value="Pili subunits"/>
    <property type="match status" value="1"/>
</dbReference>
<dbReference type="AlphaFoldDB" id="A0ABD7Z0I2"/>
<dbReference type="GeneID" id="32536098"/>
<dbReference type="EMBL" id="CP132375">
    <property type="protein sequence ID" value="WLS98031.1"/>
    <property type="molecule type" value="Genomic_DNA"/>
</dbReference>
<dbReference type="InterPro" id="IPR001082">
    <property type="entry name" value="Pilin"/>
</dbReference>
<evidence type="ECO:0000313" key="7">
    <source>
        <dbReference type="Proteomes" id="UP001229773"/>
    </source>
</evidence>